<feature type="coiled-coil region" evidence="6">
    <location>
        <begin position="993"/>
        <end position="1020"/>
    </location>
</feature>
<keyword evidence="9" id="KW-1185">Reference proteome</keyword>
<dbReference type="NCBIfam" id="TIGR02169">
    <property type="entry name" value="SMC_prok_A"/>
    <property type="match status" value="1"/>
</dbReference>
<dbReference type="PIRSF" id="PIRSF005719">
    <property type="entry name" value="SMC"/>
    <property type="match status" value="1"/>
</dbReference>
<dbReference type="SMART" id="SM00968">
    <property type="entry name" value="SMC_hinge"/>
    <property type="match status" value="1"/>
</dbReference>
<evidence type="ECO:0000313" key="9">
    <source>
        <dbReference type="Proteomes" id="UP001208689"/>
    </source>
</evidence>
<evidence type="ECO:0000256" key="5">
    <source>
        <dbReference type="ARBA" id="ARBA00023125"/>
    </source>
</evidence>
<keyword evidence="2 6" id="KW-0547">Nucleotide-binding</keyword>
<dbReference type="SUPFAM" id="SSF57997">
    <property type="entry name" value="Tropomyosin"/>
    <property type="match status" value="1"/>
</dbReference>
<dbReference type="HAMAP" id="MF_01894">
    <property type="entry name" value="Smc_prok"/>
    <property type="match status" value="1"/>
</dbReference>
<feature type="coiled-coil region" evidence="6">
    <location>
        <begin position="168"/>
        <end position="226"/>
    </location>
</feature>
<sequence length="1201" mass="136147">MVHINKMICIGFKSFRKKTVINFDKGFSAIVGANGSGKSNIIDAFVFVLGALSAKTLRATNIKDLISNGGNGLGPAQTASVEIVFDNKDGAFGLGESEIRILRKIDRKGNGIYRLNDKRSTRKEIVSLLDLAGIIPNSSNMIMQGELFRLINMNSTQRRELVEDIAGISSYNERKLSAEDELVKVQTNLGQISLLLNEVYIQLEQLKKEKEDAEKYLAVVEQEKIRNNALYQVKINSAVKNISDMALQKQDIEAQIGDINCLEQDLNEQISQLEMQIEDLNPKIQALQDEELLQMTYRMKELKNKITEFRTSLKYANKNLLTYEKEQKDLQLRLVDLQKQEESLKIEIIDIEKNKQTIQEKIDSKNAEISDFEDNLQKIDVEYTQIKEESKNIRIQINNVKEDKAEISTSIKVLENQISTMKNDKIKNEKKIFENHEHLGKMKVHLKELEHEEKVKLGLTDFDDVSKSGMEKKISQLNQENIHIQEKLKKIKPLATETQKSIFEIKSRIKVVKQMNSGNRALKAIKKLQNSGKITGIHGTIAELGSIDPKFAIAMEMAAGSRFNFVVVDNQEIGEQCINYLKQNKIGRASFIPLDEIRYSSFNLSISRDPKIYGRAVDLITFDQKYFHAFEYVFGRTIIVEDLPTARHLKVSAKRVTLDGDVIDGSNLMSGGQKNKPKGIGFKGTNDEETKVVDLEYNYNKFKNEIDALELKFKSNAGEISRLYQLKISGANKTKEINEKIAICKSNIQTLQASIKTLEVEIEDILISIKELECKLETLNASLSEVEQKLFSLNEKEHSIQEKLDSSEESVLKQQLRNAEKELKKLTKIASQIEIEYTKKMSTLTETISNGRKEAQQQLNVRSISISETNLSISTFESDLKKTEIEASALDEKIVQKSAVVANLLNNKKNLQFEVSEKKTSIGQLNNDRYPLKVKLNTFEIKSSELDMKIQEWKCHILPEILIPQEFLSLSESKHQLEIEKLLDQKNSLGAVNLRAIEKYSEIQARFTELEQKNEQVIQEREAILQFIEALESEKLKVFMNTFNAINANFGYIFSRLSPNGEARLELENLEDPFAGGVQIVARPGEKEKCNVMALSGGERTLTIIALILGIQMHVPSPYYILDEIDAALDDVNAALVADMIKELSEKSQFIIITHRDVTMARVDHLLGVSNIEGVTSVINLSIKKVLQELIKGETPLEESV</sequence>
<evidence type="ECO:0000256" key="3">
    <source>
        <dbReference type="ARBA" id="ARBA00022840"/>
    </source>
</evidence>
<reference evidence="8" key="1">
    <citation type="submission" date="2022-09" db="EMBL/GenBank/DDBJ databases">
        <title>Actin cytoskeleton and complex cell architecture in an #Asgard archaeon.</title>
        <authorList>
            <person name="Ponce Toledo R.I."/>
            <person name="Schleper C."/>
            <person name="Rodrigues Oliveira T."/>
            <person name="Wollweber F."/>
            <person name="Xu J."/>
            <person name="Rittmann S."/>
            <person name="Klingl A."/>
            <person name="Pilhofer M."/>
        </authorList>
    </citation>
    <scope>NUCLEOTIDE SEQUENCE</scope>
    <source>
        <strain evidence="8">B-35</strain>
    </source>
</reference>
<dbReference type="InterPro" id="IPR003395">
    <property type="entry name" value="RecF/RecN/SMC_N"/>
</dbReference>
<dbReference type="InterPro" id="IPR011890">
    <property type="entry name" value="SMC_prok"/>
</dbReference>
<evidence type="ECO:0000313" key="8">
    <source>
        <dbReference type="EMBL" id="UYP45082.1"/>
    </source>
</evidence>
<keyword evidence="1 6" id="KW-0963">Cytoplasm</keyword>
<comment type="function">
    <text evidence="6">Required for chromosome condensation and partitioning.</text>
</comment>
<comment type="subunit">
    <text evidence="6">Homodimer.</text>
</comment>
<feature type="coiled-coil region" evidence="6">
    <location>
        <begin position="259"/>
        <end position="431"/>
    </location>
</feature>
<comment type="subcellular location">
    <subcellularLocation>
        <location evidence="6">Cytoplasm</location>
    </subcellularLocation>
</comment>
<dbReference type="SUPFAM" id="SSF75553">
    <property type="entry name" value="Smc hinge domain"/>
    <property type="match status" value="1"/>
</dbReference>
<dbReference type="Gene3D" id="1.20.1060.20">
    <property type="match status" value="1"/>
</dbReference>
<dbReference type="SUPFAM" id="SSF52540">
    <property type="entry name" value="P-loop containing nucleoside triphosphate hydrolases"/>
    <property type="match status" value="1"/>
</dbReference>
<proteinExistence type="inferred from homology"/>
<keyword evidence="5 6" id="KW-0238">DNA-binding</keyword>
<dbReference type="Proteomes" id="UP001208689">
    <property type="component" value="Chromosome"/>
</dbReference>
<dbReference type="InterPro" id="IPR024704">
    <property type="entry name" value="SMC"/>
</dbReference>
<evidence type="ECO:0000256" key="2">
    <source>
        <dbReference type="ARBA" id="ARBA00022741"/>
    </source>
</evidence>
<feature type="domain" description="SMC hinge" evidence="7">
    <location>
        <begin position="535"/>
        <end position="650"/>
    </location>
</feature>
<dbReference type="Gene3D" id="3.40.50.300">
    <property type="entry name" value="P-loop containing nucleotide triphosphate hydrolases"/>
    <property type="match status" value="2"/>
</dbReference>
<evidence type="ECO:0000256" key="1">
    <source>
        <dbReference type="ARBA" id="ARBA00022490"/>
    </source>
</evidence>
<dbReference type="NCBIfam" id="TIGR02168">
    <property type="entry name" value="SMC_prok_B"/>
    <property type="match status" value="1"/>
</dbReference>
<dbReference type="InterPro" id="IPR010935">
    <property type="entry name" value="SMC_hinge"/>
</dbReference>
<dbReference type="Gene3D" id="3.30.70.1620">
    <property type="match status" value="1"/>
</dbReference>
<protein>
    <recommendedName>
        <fullName evidence="6">Chromosome partition protein Smc</fullName>
    </recommendedName>
</protein>
<accession>A0ABY6HRR5</accession>
<feature type="coiled-coil region" evidence="6">
    <location>
        <begin position="741"/>
        <end position="836"/>
    </location>
</feature>
<evidence type="ECO:0000259" key="7">
    <source>
        <dbReference type="SMART" id="SM00968"/>
    </source>
</evidence>
<evidence type="ECO:0000256" key="6">
    <source>
        <dbReference type="HAMAP-Rule" id="MF_01894"/>
    </source>
</evidence>
<dbReference type="Pfam" id="PF06470">
    <property type="entry name" value="SMC_hinge"/>
    <property type="match status" value="1"/>
</dbReference>
<keyword evidence="3 6" id="KW-0067">ATP-binding</keyword>
<gene>
    <name evidence="6" type="primary">smc</name>
    <name evidence="8" type="ORF">NEF87_001367</name>
</gene>
<dbReference type="Pfam" id="PF02463">
    <property type="entry name" value="SMC_N"/>
    <property type="match status" value="2"/>
</dbReference>
<dbReference type="PANTHER" id="PTHR43977">
    <property type="entry name" value="STRUCTURAL MAINTENANCE OF CHROMOSOMES PROTEIN 3"/>
    <property type="match status" value="1"/>
</dbReference>
<evidence type="ECO:0000256" key="4">
    <source>
        <dbReference type="ARBA" id="ARBA00023054"/>
    </source>
</evidence>
<organism evidence="8 9">
    <name type="scientific">Candidatus Lokiarchaeum ossiferum</name>
    <dbReference type="NCBI Taxonomy" id="2951803"/>
    <lineage>
        <taxon>Archaea</taxon>
        <taxon>Promethearchaeati</taxon>
        <taxon>Promethearchaeota</taxon>
        <taxon>Promethearchaeia</taxon>
        <taxon>Promethearchaeales</taxon>
        <taxon>Promethearchaeaceae</taxon>
        <taxon>Candidatus Lokiarchaeum</taxon>
    </lineage>
</organism>
<feature type="binding site" evidence="6">
    <location>
        <begin position="33"/>
        <end position="40"/>
    </location>
    <ligand>
        <name>ATP</name>
        <dbReference type="ChEBI" id="CHEBI:30616"/>
    </ligand>
</feature>
<comment type="domain">
    <text evidence="6">Contains large globular domains required for ATP hydrolysis at each terminus and a third globular domain forming a flexible hinge near the middle of the molecule. These domains are separated by coiled-coil structures.</text>
</comment>
<name>A0ABY6HRR5_9ARCH</name>
<dbReference type="EMBL" id="CP104013">
    <property type="protein sequence ID" value="UYP45082.1"/>
    <property type="molecule type" value="Genomic_DNA"/>
</dbReference>
<dbReference type="InterPro" id="IPR027417">
    <property type="entry name" value="P-loop_NTPase"/>
</dbReference>
<comment type="similarity">
    <text evidence="6">Belongs to the SMC family.</text>
</comment>
<keyword evidence="4 6" id="KW-0175">Coiled coil</keyword>
<dbReference type="InterPro" id="IPR036277">
    <property type="entry name" value="SMC_hinge_sf"/>
</dbReference>